<accession>A0A846QRK9</accession>
<evidence type="ECO:0000256" key="6">
    <source>
        <dbReference type="ARBA" id="ARBA00022556"/>
    </source>
</evidence>
<dbReference type="AlphaFoldDB" id="A0A846QRK9"/>
<dbReference type="InterPro" id="IPR003758">
    <property type="entry name" value="LpxK"/>
</dbReference>
<keyword evidence="7 13" id="KW-0808">Transferase</keyword>
<evidence type="ECO:0000256" key="5">
    <source>
        <dbReference type="ARBA" id="ARBA00022516"/>
    </source>
</evidence>
<evidence type="ECO:0000313" key="15">
    <source>
        <dbReference type="Proteomes" id="UP000590442"/>
    </source>
</evidence>
<reference evidence="14 15" key="1">
    <citation type="submission" date="2020-03" db="EMBL/GenBank/DDBJ databases">
        <title>Genomic Encyclopedia of Type Strains, Phase IV (KMG-IV): sequencing the most valuable type-strain genomes for metagenomic binning, comparative biology and taxonomic classification.</title>
        <authorList>
            <person name="Goeker M."/>
        </authorList>
    </citation>
    <scope>NUCLEOTIDE SEQUENCE [LARGE SCALE GENOMIC DNA]</scope>
    <source>
        <strain evidence="14 15">DSM 29762</strain>
    </source>
</reference>
<evidence type="ECO:0000256" key="2">
    <source>
        <dbReference type="ARBA" id="ARBA00004870"/>
    </source>
</evidence>
<name>A0A846QRK9_9FLAO</name>
<dbReference type="PANTHER" id="PTHR42724">
    <property type="entry name" value="TETRAACYLDISACCHARIDE 4'-KINASE"/>
    <property type="match status" value="1"/>
</dbReference>
<evidence type="ECO:0000256" key="11">
    <source>
        <dbReference type="ARBA" id="ARBA00023098"/>
    </source>
</evidence>
<evidence type="ECO:0000256" key="9">
    <source>
        <dbReference type="ARBA" id="ARBA00022777"/>
    </source>
</evidence>
<organism evidence="14 15">
    <name type="scientific">Saonia flava</name>
    <dbReference type="NCBI Taxonomy" id="523696"/>
    <lineage>
        <taxon>Bacteria</taxon>
        <taxon>Pseudomonadati</taxon>
        <taxon>Bacteroidota</taxon>
        <taxon>Flavobacteriia</taxon>
        <taxon>Flavobacteriales</taxon>
        <taxon>Flavobacteriaceae</taxon>
        <taxon>Saonia</taxon>
    </lineage>
</organism>
<keyword evidence="10 13" id="KW-0067">ATP-binding</keyword>
<dbReference type="SUPFAM" id="SSF52540">
    <property type="entry name" value="P-loop containing nucleoside triphosphate hydrolases"/>
    <property type="match status" value="1"/>
</dbReference>
<feature type="binding site" evidence="13">
    <location>
        <begin position="47"/>
        <end position="54"/>
    </location>
    <ligand>
        <name>ATP</name>
        <dbReference type="ChEBI" id="CHEBI:30616"/>
    </ligand>
</feature>
<keyword evidence="9 13" id="KW-0418">Kinase</keyword>
<gene>
    <name evidence="13" type="primary">lpxK</name>
    <name evidence="14" type="ORF">GGR42_001190</name>
</gene>
<sequence length="335" mass="38670">MWLLRKLSFPLSLIYALVVCLRNYLYDQGIFPSRSFETPTVCIGNLSVGGTGKTPMIEFLISQFKDGLDLVVLSRGYGRKTKGFIEATKNTRVEEIGDEPFQIQTKFPSIKVIVDEDRSNALSIIEDISKPDLILLDDAFQHRKVKPSISILLTTYDNLFVNDWYLPTGNLRDSKREVRRAHIIVVTKCPSSLKVVDQERIVQMLKPAVHQRVLFSYLEYGKQFIREDKSIGFNAIKNKKITLVTGIANPKPLLEFLNLNNVEVNHLKYKDHHFFTEREIELFNEKELILTTEKDYVRLKNKVQNMCFIPIKHKFFGEGKEEIVNAITNTMKLNP</sequence>
<dbReference type="UniPathway" id="UPA00359">
    <property type="reaction ID" value="UER00482"/>
</dbReference>
<dbReference type="GO" id="GO:0009245">
    <property type="term" value="P:lipid A biosynthetic process"/>
    <property type="evidence" value="ECO:0007669"/>
    <property type="project" value="UniProtKB-UniRule"/>
</dbReference>
<keyword evidence="11 13" id="KW-0443">Lipid metabolism</keyword>
<dbReference type="EC" id="2.7.1.130" evidence="3 13"/>
<protein>
    <recommendedName>
        <fullName evidence="4 13">Tetraacyldisaccharide 4'-kinase</fullName>
        <ecNumber evidence="3 13">2.7.1.130</ecNumber>
    </recommendedName>
    <alternativeName>
        <fullName evidence="12 13">Lipid A 4'-kinase</fullName>
    </alternativeName>
</protein>
<evidence type="ECO:0000256" key="3">
    <source>
        <dbReference type="ARBA" id="ARBA00012071"/>
    </source>
</evidence>
<keyword evidence="5 13" id="KW-0444">Lipid biosynthesis</keyword>
<comment type="caution">
    <text evidence="14">The sequence shown here is derived from an EMBL/GenBank/DDBJ whole genome shotgun (WGS) entry which is preliminary data.</text>
</comment>
<dbReference type="InterPro" id="IPR027417">
    <property type="entry name" value="P-loop_NTPase"/>
</dbReference>
<evidence type="ECO:0000313" key="14">
    <source>
        <dbReference type="EMBL" id="NJB70728.1"/>
    </source>
</evidence>
<dbReference type="PANTHER" id="PTHR42724:SF1">
    <property type="entry name" value="TETRAACYLDISACCHARIDE 4'-KINASE, MITOCHONDRIAL-RELATED"/>
    <property type="match status" value="1"/>
</dbReference>
<dbReference type="GO" id="GO:0009029">
    <property type="term" value="F:lipid-A 4'-kinase activity"/>
    <property type="evidence" value="ECO:0007669"/>
    <property type="project" value="UniProtKB-UniRule"/>
</dbReference>
<evidence type="ECO:0000256" key="1">
    <source>
        <dbReference type="ARBA" id="ARBA00002274"/>
    </source>
</evidence>
<dbReference type="EMBL" id="JAATJJ010000001">
    <property type="protein sequence ID" value="NJB70728.1"/>
    <property type="molecule type" value="Genomic_DNA"/>
</dbReference>
<evidence type="ECO:0000256" key="10">
    <source>
        <dbReference type="ARBA" id="ARBA00022840"/>
    </source>
</evidence>
<evidence type="ECO:0000256" key="7">
    <source>
        <dbReference type="ARBA" id="ARBA00022679"/>
    </source>
</evidence>
<evidence type="ECO:0000256" key="4">
    <source>
        <dbReference type="ARBA" id="ARBA00016436"/>
    </source>
</evidence>
<keyword evidence="6 13" id="KW-0441">Lipid A biosynthesis</keyword>
<dbReference type="HAMAP" id="MF_00409">
    <property type="entry name" value="LpxK"/>
    <property type="match status" value="1"/>
</dbReference>
<evidence type="ECO:0000256" key="12">
    <source>
        <dbReference type="ARBA" id="ARBA00029757"/>
    </source>
</evidence>
<dbReference type="RefSeq" id="WP_167961840.1">
    <property type="nucleotide sequence ID" value="NZ_JAATJJ010000001.1"/>
</dbReference>
<comment type="catalytic activity">
    <reaction evidence="13">
        <text>a lipid A disaccharide + ATP = a lipid IVA + ADP + H(+)</text>
        <dbReference type="Rhea" id="RHEA:67840"/>
        <dbReference type="ChEBI" id="CHEBI:15378"/>
        <dbReference type="ChEBI" id="CHEBI:30616"/>
        <dbReference type="ChEBI" id="CHEBI:176343"/>
        <dbReference type="ChEBI" id="CHEBI:176425"/>
        <dbReference type="ChEBI" id="CHEBI:456216"/>
        <dbReference type="EC" id="2.7.1.130"/>
    </reaction>
</comment>
<dbReference type="GO" id="GO:0009244">
    <property type="term" value="P:lipopolysaccharide core region biosynthetic process"/>
    <property type="evidence" value="ECO:0007669"/>
    <property type="project" value="TreeGrafter"/>
</dbReference>
<dbReference type="NCBIfam" id="TIGR00682">
    <property type="entry name" value="lpxK"/>
    <property type="match status" value="1"/>
</dbReference>
<comment type="function">
    <text evidence="1 13">Transfers the gamma-phosphate of ATP to the 4'-position of a tetraacyldisaccharide 1-phosphate intermediate (termed DS-1-P) to form tetraacyldisaccharide 1,4'-bis-phosphate (lipid IVA).</text>
</comment>
<keyword evidence="8 13" id="KW-0547">Nucleotide-binding</keyword>
<comment type="pathway">
    <text evidence="2 13">Glycolipid biosynthesis; lipid IV(A) biosynthesis; lipid IV(A) from (3R)-3-hydroxytetradecanoyl-[acyl-carrier-protein] and UDP-N-acetyl-alpha-D-glucosamine: step 6/6.</text>
</comment>
<evidence type="ECO:0000256" key="13">
    <source>
        <dbReference type="HAMAP-Rule" id="MF_00409"/>
    </source>
</evidence>
<dbReference type="Proteomes" id="UP000590442">
    <property type="component" value="Unassembled WGS sequence"/>
</dbReference>
<keyword evidence="15" id="KW-1185">Reference proteome</keyword>
<dbReference type="Pfam" id="PF02606">
    <property type="entry name" value="LpxK"/>
    <property type="match status" value="1"/>
</dbReference>
<proteinExistence type="inferred from homology"/>
<comment type="similarity">
    <text evidence="13">Belongs to the LpxK family.</text>
</comment>
<dbReference type="GO" id="GO:0005524">
    <property type="term" value="F:ATP binding"/>
    <property type="evidence" value="ECO:0007669"/>
    <property type="project" value="UniProtKB-UniRule"/>
</dbReference>
<dbReference type="GO" id="GO:0005886">
    <property type="term" value="C:plasma membrane"/>
    <property type="evidence" value="ECO:0007669"/>
    <property type="project" value="TreeGrafter"/>
</dbReference>
<evidence type="ECO:0000256" key="8">
    <source>
        <dbReference type="ARBA" id="ARBA00022741"/>
    </source>
</evidence>